<dbReference type="Proteomes" id="UP001183615">
    <property type="component" value="Unassembled WGS sequence"/>
</dbReference>
<dbReference type="RefSeq" id="WP_077061083.1">
    <property type="nucleotide sequence ID" value="NZ_JAVREV010000014.1"/>
</dbReference>
<proteinExistence type="predicted"/>
<dbReference type="EMBL" id="JAVREV010000014">
    <property type="protein sequence ID" value="MDT0445465.1"/>
    <property type="molecule type" value="Genomic_DNA"/>
</dbReference>
<reference evidence="3" key="1">
    <citation type="submission" date="2023-07" db="EMBL/GenBank/DDBJ databases">
        <title>30 novel species of actinomycetes from the DSMZ collection.</title>
        <authorList>
            <person name="Nouioui I."/>
        </authorList>
    </citation>
    <scope>NUCLEOTIDE SEQUENCE [LARGE SCALE GENOMIC DNA]</scope>
    <source>
        <strain evidence="3">DSM 41886</strain>
    </source>
</reference>
<evidence type="ECO:0000256" key="1">
    <source>
        <dbReference type="SAM" id="MobiDB-lite"/>
    </source>
</evidence>
<dbReference type="InterPro" id="IPR045596">
    <property type="entry name" value="DUF6459"/>
</dbReference>
<evidence type="ECO:0000313" key="3">
    <source>
        <dbReference type="Proteomes" id="UP001183615"/>
    </source>
</evidence>
<dbReference type="Pfam" id="PF20060">
    <property type="entry name" value="DUF6459"/>
    <property type="match status" value="1"/>
</dbReference>
<protein>
    <submittedName>
        <fullName evidence="2">Rv3235 family protein</fullName>
    </submittedName>
</protein>
<feature type="compositionally biased region" description="Basic and acidic residues" evidence="1">
    <location>
        <begin position="11"/>
        <end position="21"/>
    </location>
</feature>
<accession>A0ABU2S939</accession>
<feature type="region of interest" description="Disordered" evidence="1">
    <location>
        <begin position="1"/>
        <end position="33"/>
    </location>
</feature>
<sequence>MTKPGSRGPRRRTDARTDSRGPGRRSRPRGRGPQDWFAEQLVLVLSGQRPVHVLLGHARAPAYEQLSALAPHAPLRPPPGGRAPAVGGVGVCRPSDEAIEAFARISAGERTRALAFRLERRPGDGRWQCCAVELDTVP</sequence>
<keyword evidence="3" id="KW-1185">Reference proteome</keyword>
<gene>
    <name evidence="2" type="ORF">RM779_23125</name>
</gene>
<organism evidence="2 3">
    <name type="scientific">Streptomyces johnsoniae</name>
    <dbReference type="NCBI Taxonomy" id="3075532"/>
    <lineage>
        <taxon>Bacteria</taxon>
        <taxon>Bacillati</taxon>
        <taxon>Actinomycetota</taxon>
        <taxon>Actinomycetes</taxon>
        <taxon>Kitasatosporales</taxon>
        <taxon>Streptomycetaceae</taxon>
        <taxon>Streptomyces</taxon>
    </lineage>
</organism>
<name>A0ABU2S939_9ACTN</name>
<comment type="caution">
    <text evidence="2">The sequence shown here is derived from an EMBL/GenBank/DDBJ whole genome shotgun (WGS) entry which is preliminary data.</text>
</comment>
<evidence type="ECO:0000313" key="2">
    <source>
        <dbReference type="EMBL" id="MDT0445465.1"/>
    </source>
</evidence>